<protein>
    <recommendedName>
        <fullName evidence="4">TolC family protein</fullName>
    </recommendedName>
</protein>
<feature type="coiled-coil region" evidence="1">
    <location>
        <begin position="146"/>
        <end position="180"/>
    </location>
</feature>
<gene>
    <name evidence="2" type="ORF">GCM10011339_22660</name>
</gene>
<sequence length="413" mass="48227">MLLVFLISLLGLSQQDTIKISSSAILATASEDPIYIHHTEQLDYIDKNTYKLSYVDHLELRTRTRNFNLNEQMLRFRAYTNFPKERKLNTTYKEESLNEGRLQGKEKLNNALKNRYKLIISLIKNQRVLRGKLELKDLLEDRISTLKKLANNLDFDYQELLEAENDLHKLRIDQVDLENNVLQSSKEIGRLLNIQGPIELEEKDLISINDIMLFVKSYSGGIDNNNFYYKQQSLNVTLAELEYKQKKASAKNPIKFFEASYRDDLNDTFRKDFSVGMGIKIPIGSAVKGSLNERVIKIVKEKNELDELKFELNESIREIVLRLDVLFDKHKLLSTILKESKEQESLKKYRSIEGISPLVLLKVKENIIKKQQIRLDLEKEIFSLYLEFLDLNGLLIRSPLVNYLNSQQIYMNP</sequence>
<dbReference type="EMBL" id="BMIU01000010">
    <property type="protein sequence ID" value="GGF33918.1"/>
    <property type="molecule type" value="Genomic_DNA"/>
</dbReference>
<comment type="caution">
    <text evidence="2">The sequence shown here is derived from an EMBL/GenBank/DDBJ whole genome shotgun (WGS) entry which is preliminary data.</text>
</comment>
<organism evidence="2 3">
    <name type="scientific">Echinicola rosea</name>
    <dbReference type="NCBI Taxonomy" id="1807691"/>
    <lineage>
        <taxon>Bacteria</taxon>
        <taxon>Pseudomonadati</taxon>
        <taxon>Bacteroidota</taxon>
        <taxon>Cytophagia</taxon>
        <taxon>Cytophagales</taxon>
        <taxon>Cyclobacteriaceae</taxon>
        <taxon>Echinicola</taxon>
    </lineage>
</organism>
<keyword evidence="3" id="KW-1185">Reference proteome</keyword>
<keyword evidence="1" id="KW-0175">Coiled coil</keyword>
<reference evidence="3" key="1">
    <citation type="journal article" date="2019" name="Int. J. Syst. Evol. Microbiol.">
        <title>The Global Catalogue of Microorganisms (GCM) 10K type strain sequencing project: providing services to taxonomists for standard genome sequencing and annotation.</title>
        <authorList>
            <consortium name="The Broad Institute Genomics Platform"/>
            <consortium name="The Broad Institute Genome Sequencing Center for Infectious Disease"/>
            <person name="Wu L."/>
            <person name="Ma J."/>
        </authorList>
    </citation>
    <scope>NUCLEOTIDE SEQUENCE [LARGE SCALE GENOMIC DNA]</scope>
    <source>
        <strain evidence="3">CGMCC 1.15407</strain>
    </source>
</reference>
<evidence type="ECO:0000313" key="3">
    <source>
        <dbReference type="Proteomes" id="UP000647339"/>
    </source>
</evidence>
<dbReference type="SUPFAM" id="SSF56954">
    <property type="entry name" value="Outer membrane efflux proteins (OEP)"/>
    <property type="match status" value="1"/>
</dbReference>
<accession>A0ABQ1V0W5</accession>
<evidence type="ECO:0000256" key="1">
    <source>
        <dbReference type="SAM" id="Coils"/>
    </source>
</evidence>
<evidence type="ECO:0008006" key="4">
    <source>
        <dbReference type="Google" id="ProtNLM"/>
    </source>
</evidence>
<proteinExistence type="predicted"/>
<dbReference type="Gene3D" id="1.20.1600.10">
    <property type="entry name" value="Outer membrane efflux proteins (OEP)"/>
    <property type="match status" value="1"/>
</dbReference>
<evidence type="ECO:0000313" key="2">
    <source>
        <dbReference type="EMBL" id="GGF33918.1"/>
    </source>
</evidence>
<dbReference type="Proteomes" id="UP000647339">
    <property type="component" value="Unassembled WGS sequence"/>
</dbReference>
<name>A0ABQ1V0W5_9BACT</name>